<evidence type="ECO:0008006" key="4">
    <source>
        <dbReference type="Google" id="ProtNLM"/>
    </source>
</evidence>
<dbReference type="Proteomes" id="UP000029665">
    <property type="component" value="Unassembled WGS sequence"/>
</dbReference>
<dbReference type="Gene3D" id="2.60.40.420">
    <property type="entry name" value="Cupredoxins - blue copper proteins"/>
    <property type="match status" value="1"/>
</dbReference>
<dbReference type="InterPro" id="IPR008972">
    <property type="entry name" value="Cupredoxin"/>
</dbReference>
<keyword evidence="1" id="KW-0732">Signal</keyword>
<dbReference type="PANTHER" id="PTHR34883:SF15">
    <property type="entry name" value="EXTRACELLULAR SERINE-RICH PROTEIN"/>
    <property type="match status" value="1"/>
</dbReference>
<dbReference type="HOGENOM" id="CLU_053381_7_2_1"/>
<feature type="signal peptide" evidence="1">
    <location>
        <begin position="1"/>
        <end position="18"/>
    </location>
</feature>
<dbReference type="SUPFAM" id="SSF49503">
    <property type="entry name" value="Cupredoxins"/>
    <property type="match status" value="1"/>
</dbReference>
<protein>
    <recommendedName>
        <fullName evidence="4">Phytocyanin domain-containing protein</fullName>
    </recommendedName>
</protein>
<evidence type="ECO:0000313" key="2">
    <source>
        <dbReference type="EMBL" id="CDO76371.1"/>
    </source>
</evidence>
<sequence>MRFSTTISALAFAAVALAQDVTIHVGSQNGTAGLFFDPPSVKASNGSVITFVFDGAPGNHTVAQSSFPKPCEPLANGFDSGYIFVPQGSSGPFPTFNLTIQNDAAPIWFYCAQSKPAPHCLAGMVG</sequence>
<dbReference type="EMBL" id="CCBP010000366">
    <property type="protein sequence ID" value="CDO76371.1"/>
    <property type="molecule type" value="Genomic_DNA"/>
</dbReference>
<organism evidence="2 3">
    <name type="scientific">Pycnoporus cinnabarinus</name>
    <name type="common">Cinnabar-red polypore</name>
    <name type="synonym">Trametes cinnabarina</name>
    <dbReference type="NCBI Taxonomy" id="5643"/>
    <lineage>
        <taxon>Eukaryota</taxon>
        <taxon>Fungi</taxon>
        <taxon>Dikarya</taxon>
        <taxon>Basidiomycota</taxon>
        <taxon>Agaricomycotina</taxon>
        <taxon>Agaricomycetes</taxon>
        <taxon>Polyporales</taxon>
        <taxon>Polyporaceae</taxon>
        <taxon>Trametes</taxon>
    </lineage>
</organism>
<dbReference type="CDD" id="cd00920">
    <property type="entry name" value="Cupredoxin"/>
    <property type="match status" value="1"/>
</dbReference>
<accession>A0A060SQE7</accession>
<dbReference type="AlphaFoldDB" id="A0A060SQE7"/>
<proteinExistence type="predicted"/>
<dbReference type="OMA" id="FESPCTI"/>
<reference evidence="2" key="1">
    <citation type="submission" date="2014-01" db="EMBL/GenBank/DDBJ databases">
        <title>The genome of the white-rot fungus Pycnoporus cinnabarinus: a basidiomycete model with a versatile arsenal for lignocellulosic biomass breakdown.</title>
        <authorList>
            <person name="Levasseur A."/>
            <person name="Lomascolo A."/>
            <person name="Ruiz-Duenas F.J."/>
            <person name="Uzan E."/>
            <person name="Piumi F."/>
            <person name="Kues U."/>
            <person name="Ram A.F.J."/>
            <person name="Murat C."/>
            <person name="Haon M."/>
            <person name="Benoit I."/>
            <person name="Arfi Y."/>
            <person name="Chevret D."/>
            <person name="Drula E."/>
            <person name="Kwon M.J."/>
            <person name="Gouret P."/>
            <person name="Lesage-Meessen L."/>
            <person name="Lombard V."/>
            <person name="Mariette J."/>
            <person name="Noirot C."/>
            <person name="Park J."/>
            <person name="Patyshakuliyeva A."/>
            <person name="Wieneger R.A.B."/>
            <person name="Wosten H.A.B."/>
            <person name="Martin F."/>
            <person name="Coutinho P.M."/>
            <person name="de Vries R."/>
            <person name="Martinez A.T."/>
            <person name="Klopp C."/>
            <person name="Pontarotti P."/>
            <person name="Henrissat B."/>
            <person name="Record E."/>
        </authorList>
    </citation>
    <scope>NUCLEOTIDE SEQUENCE [LARGE SCALE GENOMIC DNA]</scope>
    <source>
        <strain evidence="2">BRFM137</strain>
    </source>
</reference>
<gene>
    <name evidence="2" type="ORF">BN946_scf185011.g35</name>
</gene>
<dbReference type="PANTHER" id="PTHR34883">
    <property type="entry name" value="SERINE-RICH PROTEIN, PUTATIVE-RELATED-RELATED"/>
    <property type="match status" value="1"/>
</dbReference>
<comment type="caution">
    <text evidence="2">The sequence shown here is derived from an EMBL/GenBank/DDBJ whole genome shotgun (WGS) entry which is preliminary data.</text>
</comment>
<dbReference type="OrthoDB" id="2331100at2759"/>
<feature type="chain" id="PRO_5001587293" description="Phytocyanin domain-containing protein" evidence="1">
    <location>
        <begin position="19"/>
        <end position="126"/>
    </location>
</feature>
<evidence type="ECO:0000256" key="1">
    <source>
        <dbReference type="SAM" id="SignalP"/>
    </source>
</evidence>
<keyword evidence="3" id="KW-1185">Reference proteome</keyword>
<evidence type="ECO:0000313" key="3">
    <source>
        <dbReference type="Proteomes" id="UP000029665"/>
    </source>
</evidence>
<dbReference type="STRING" id="5643.A0A060SQE7"/>
<dbReference type="InterPro" id="IPR052953">
    <property type="entry name" value="Ser-rich/MCO-related"/>
</dbReference>
<name>A0A060SQE7_PYCCI</name>